<accession>A0A9D4ZF47</accession>
<evidence type="ECO:0000313" key="5">
    <source>
        <dbReference type="Proteomes" id="UP000886520"/>
    </source>
</evidence>
<dbReference type="SMART" id="SM00256">
    <property type="entry name" value="FBOX"/>
    <property type="match status" value="1"/>
</dbReference>
<proteinExistence type="predicted"/>
<dbReference type="Gene3D" id="2.120.10.80">
    <property type="entry name" value="Kelch-type beta propeller"/>
    <property type="match status" value="1"/>
</dbReference>
<dbReference type="Pfam" id="PF00646">
    <property type="entry name" value="F-box"/>
    <property type="match status" value="1"/>
</dbReference>
<keyword evidence="1" id="KW-0880">Kelch repeat</keyword>
<dbReference type="InterPro" id="IPR015915">
    <property type="entry name" value="Kelch-typ_b-propeller"/>
</dbReference>
<organism evidence="4 5">
    <name type="scientific">Adiantum capillus-veneris</name>
    <name type="common">Maidenhair fern</name>
    <dbReference type="NCBI Taxonomy" id="13818"/>
    <lineage>
        <taxon>Eukaryota</taxon>
        <taxon>Viridiplantae</taxon>
        <taxon>Streptophyta</taxon>
        <taxon>Embryophyta</taxon>
        <taxon>Tracheophyta</taxon>
        <taxon>Polypodiopsida</taxon>
        <taxon>Polypodiidae</taxon>
        <taxon>Polypodiales</taxon>
        <taxon>Pteridineae</taxon>
        <taxon>Pteridaceae</taxon>
        <taxon>Vittarioideae</taxon>
        <taxon>Adiantum</taxon>
    </lineage>
</organism>
<reference evidence="4" key="1">
    <citation type="submission" date="2021-01" db="EMBL/GenBank/DDBJ databases">
        <title>Adiantum capillus-veneris genome.</title>
        <authorList>
            <person name="Fang Y."/>
            <person name="Liao Q."/>
        </authorList>
    </citation>
    <scope>NUCLEOTIDE SEQUENCE</scope>
    <source>
        <strain evidence="4">H3</strain>
        <tissue evidence="4">Leaf</tissue>
    </source>
</reference>
<dbReference type="OrthoDB" id="45365at2759"/>
<keyword evidence="2" id="KW-0677">Repeat</keyword>
<dbReference type="AlphaFoldDB" id="A0A9D4ZF47"/>
<evidence type="ECO:0000259" key="3">
    <source>
        <dbReference type="SMART" id="SM00256"/>
    </source>
</evidence>
<dbReference type="InterPro" id="IPR006652">
    <property type="entry name" value="Kelch_1"/>
</dbReference>
<feature type="domain" description="F-box" evidence="3">
    <location>
        <begin position="16"/>
        <end position="56"/>
    </location>
</feature>
<dbReference type="CDD" id="cd22152">
    <property type="entry name" value="F-box_AtAFR-like"/>
    <property type="match status" value="1"/>
</dbReference>
<dbReference type="PANTHER" id="PTHR46344">
    <property type="entry name" value="OS02G0202900 PROTEIN"/>
    <property type="match status" value="1"/>
</dbReference>
<dbReference type="InterPro" id="IPR001810">
    <property type="entry name" value="F-box_dom"/>
</dbReference>
<dbReference type="SUPFAM" id="SSF117281">
    <property type="entry name" value="Kelch motif"/>
    <property type="match status" value="1"/>
</dbReference>
<sequence>MASSNPPMEGLLIPGLPNDVAKLCLALVPRLEFPVMSCVSRAWKALLQSKEFHIIRREAGTLEEWLYALISDPRSQALQWQVLSLDCSHWTSLPPMPGPMRSGFGFVVIDGKLLVMGGSCQGTGGLKPVADVLKYDSALNRWSKVASMCAARYEFACTVLGGRVFAVGGRGESGKNLSSVEVYDLQKDEWDHVPSLNRARWGSIAFGIEGKLYVMGGRASLTIGSPRSISVYDPFTKEWGEVKSGSVMVLAHACLDKKVYCIEWKNERKLAVYDPAQNAWKSVPIPLTGSLSLGFCLGSFNGKILLFPRRTDSGCKTLVYDPNTSGSDDWQTSAVYPLGPCISCATITA</sequence>
<dbReference type="Proteomes" id="UP000886520">
    <property type="component" value="Chromosome 13"/>
</dbReference>
<dbReference type="PANTHER" id="PTHR46344:SF1">
    <property type="entry name" value="OS02G0504900 PROTEIN"/>
    <property type="match status" value="1"/>
</dbReference>
<evidence type="ECO:0000313" key="4">
    <source>
        <dbReference type="EMBL" id="KAI5071005.1"/>
    </source>
</evidence>
<name>A0A9D4ZF47_ADICA</name>
<evidence type="ECO:0000256" key="2">
    <source>
        <dbReference type="ARBA" id="ARBA00022737"/>
    </source>
</evidence>
<dbReference type="EMBL" id="JABFUD020000013">
    <property type="protein sequence ID" value="KAI5071005.1"/>
    <property type="molecule type" value="Genomic_DNA"/>
</dbReference>
<dbReference type="SMART" id="SM00612">
    <property type="entry name" value="Kelch"/>
    <property type="match status" value="3"/>
</dbReference>
<dbReference type="Pfam" id="PF24681">
    <property type="entry name" value="Kelch_KLHDC2_KLHL20_DRC7"/>
    <property type="match status" value="1"/>
</dbReference>
<gene>
    <name evidence="4" type="ORF">GOP47_0013256</name>
</gene>
<keyword evidence="5" id="KW-1185">Reference proteome</keyword>
<comment type="caution">
    <text evidence="4">The sequence shown here is derived from an EMBL/GenBank/DDBJ whole genome shotgun (WGS) entry which is preliminary data.</text>
</comment>
<evidence type="ECO:0000256" key="1">
    <source>
        <dbReference type="ARBA" id="ARBA00022441"/>
    </source>
</evidence>
<protein>
    <recommendedName>
        <fullName evidence="3">F-box domain-containing protein</fullName>
    </recommendedName>
</protein>